<keyword evidence="4" id="KW-1185">Reference proteome</keyword>
<evidence type="ECO:0000313" key="3">
    <source>
        <dbReference type="EMBL" id="QUX26195.1"/>
    </source>
</evidence>
<reference evidence="3 4" key="1">
    <citation type="submission" date="2021-05" db="EMBL/GenBank/DDBJ databases">
        <title>Direct Submission.</title>
        <authorList>
            <person name="Li K."/>
            <person name="Gao J."/>
        </authorList>
    </citation>
    <scope>NUCLEOTIDE SEQUENCE [LARGE SCALE GENOMIC DNA]</scope>
    <source>
        <strain evidence="3 4">Mg02</strain>
    </source>
</reference>
<proteinExistence type="predicted"/>
<accession>A0ABX8BVC3</accession>
<organism evidence="3 4">
    <name type="scientific">Nocardiopsis changdeensis</name>
    <dbReference type="NCBI Taxonomy" id="2831969"/>
    <lineage>
        <taxon>Bacteria</taxon>
        <taxon>Bacillati</taxon>
        <taxon>Actinomycetota</taxon>
        <taxon>Actinomycetes</taxon>
        <taxon>Streptosporangiales</taxon>
        <taxon>Nocardiopsidaceae</taxon>
        <taxon>Nocardiopsis</taxon>
    </lineage>
</organism>
<dbReference type="Pfam" id="PF13411">
    <property type="entry name" value="MerR_1"/>
    <property type="match status" value="1"/>
</dbReference>
<dbReference type="InterPro" id="IPR047057">
    <property type="entry name" value="MerR_fam"/>
</dbReference>
<feature type="domain" description="HTH merR-type" evidence="2">
    <location>
        <begin position="1"/>
        <end position="68"/>
    </location>
</feature>
<dbReference type="InterPro" id="IPR009061">
    <property type="entry name" value="DNA-bd_dom_put_sf"/>
</dbReference>
<gene>
    <name evidence="3" type="ORF">KGD84_24800</name>
</gene>
<dbReference type="Proteomes" id="UP000676079">
    <property type="component" value="Chromosome"/>
</dbReference>
<dbReference type="PRINTS" id="PR00040">
    <property type="entry name" value="HTHMERR"/>
</dbReference>
<protein>
    <submittedName>
        <fullName evidence="3">MerR family transcriptional regulator</fullName>
    </submittedName>
</protein>
<dbReference type="Gene3D" id="1.10.1660.10">
    <property type="match status" value="1"/>
</dbReference>
<dbReference type="PROSITE" id="PS50937">
    <property type="entry name" value="HTH_MERR_2"/>
    <property type="match status" value="1"/>
</dbReference>
<sequence>MRIGDLAARTGVGVRLLRYYEEQGLLAPRRTAAGQRVYEPGDVETVHRIRRLLEAGLGTKVIRTVLECACGGGGDVEPCLDPLLARELERMDDELARLARHRRAVAALRPEARTGAAAG</sequence>
<evidence type="ECO:0000256" key="1">
    <source>
        <dbReference type="ARBA" id="ARBA00023125"/>
    </source>
</evidence>
<dbReference type="SMART" id="SM00422">
    <property type="entry name" value="HTH_MERR"/>
    <property type="match status" value="1"/>
</dbReference>
<evidence type="ECO:0000259" key="2">
    <source>
        <dbReference type="PROSITE" id="PS50937"/>
    </source>
</evidence>
<dbReference type="SUPFAM" id="SSF46955">
    <property type="entry name" value="Putative DNA-binding domain"/>
    <property type="match status" value="1"/>
</dbReference>
<keyword evidence="1" id="KW-0238">DNA-binding</keyword>
<dbReference type="EMBL" id="CP074133">
    <property type="protein sequence ID" value="QUX26195.1"/>
    <property type="molecule type" value="Genomic_DNA"/>
</dbReference>
<evidence type="ECO:0000313" key="4">
    <source>
        <dbReference type="Proteomes" id="UP000676079"/>
    </source>
</evidence>
<dbReference type="PANTHER" id="PTHR30204">
    <property type="entry name" value="REDOX-CYCLING DRUG-SENSING TRANSCRIPTIONAL ACTIVATOR SOXR"/>
    <property type="match status" value="1"/>
</dbReference>
<dbReference type="PANTHER" id="PTHR30204:SF97">
    <property type="entry name" value="MERR FAMILY REGULATORY PROTEIN"/>
    <property type="match status" value="1"/>
</dbReference>
<name>A0ABX8BVC3_9ACTN</name>
<dbReference type="InterPro" id="IPR000551">
    <property type="entry name" value="MerR-type_HTH_dom"/>
</dbReference>